<dbReference type="Gene3D" id="3.40.430.10">
    <property type="entry name" value="Dihydrofolate Reductase, subunit A"/>
    <property type="match status" value="1"/>
</dbReference>
<dbReference type="EMBL" id="JACEEZ010022302">
    <property type="protein sequence ID" value="KAG0712546.1"/>
    <property type="molecule type" value="Genomic_DNA"/>
</dbReference>
<dbReference type="Proteomes" id="UP000770661">
    <property type="component" value="Unassembled WGS sequence"/>
</dbReference>
<name>A0A8J5CGN4_CHIOP</name>
<evidence type="ECO:0000256" key="1">
    <source>
        <dbReference type="SAM" id="MobiDB-lite"/>
    </source>
</evidence>
<feature type="compositionally biased region" description="Acidic residues" evidence="1">
    <location>
        <begin position="374"/>
        <end position="393"/>
    </location>
</feature>
<dbReference type="AlphaFoldDB" id="A0A8J5CGN4"/>
<reference evidence="2" key="1">
    <citation type="submission" date="2020-07" db="EMBL/GenBank/DDBJ databases">
        <title>The High-quality genome of the commercially important snow crab, Chionoecetes opilio.</title>
        <authorList>
            <person name="Jeong J.-H."/>
            <person name="Ryu S."/>
        </authorList>
    </citation>
    <scope>NUCLEOTIDE SEQUENCE</scope>
    <source>
        <strain evidence="2">MADBK_172401_WGS</strain>
        <tissue evidence="2">Digestive gland</tissue>
    </source>
</reference>
<dbReference type="InterPro" id="IPR024072">
    <property type="entry name" value="DHFR-like_dom_sf"/>
</dbReference>
<sequence>MLAGTASLVHGTRAPTVTRTPASVTPEKCEMEMTAAEFRMWRRSVESWVALAGWPDNAATLHIRLNCISSLKHAIDARYSADRWEQLSPREALDAIAGIVLESANQAVMWEHFFTSKQSVGKHMKKFFQRCALEQSLYLSFDTCKGLGLLPPGFPHHAGMVAVTNACGEALQCVARRRLELQANYVPPRARRDPFAPLEENVKRLEEWLLRTFVVEHFQNTERSPLPVMAGTRITSHLLPRAQSYACHIPASVTQAWEAEVKAQLRKTCDGASWSRCLWMALESDHLHRIYLTRIMKSFECDAFFPSFDSVKFKLLALAEDRQVAVPSNPQSLETQIEAAVAEARQIPGAGFADMTGEDIREMIQPPAVTADNIMEEDDVAREADSTEEEEGDDNVRRSKRILLAAVTFLLLYPRRKRSPSLLHENFDAAAERNISETIEHFLLPPAKWQHAQRSYCLHLDTRHSQFTCTASVSPLTPTASGAGTSLETIEHFLLPPARWQHAQQSYCLHLGTRHSRFTCTASVSPLTPTAPGAGTSLETIEYFLLPAARWQHAQRSYCLHLGTRHSQFTCTASDSPLTPTAPGAGTSLETIEHFLLPPARWQHAQRT</sequence>
<proteinExistence type="predicted"/>
<comment type="caution">
    <text evidence="2">The sequence shown here is derived from an EMBL/GenBank/DDBJ whole genome shotgun (WGS) entry which is preliminary data.</text>
</comment>
<evidence type="ECO:0000313" key="2">
    <source>
        <dbReference type="EMBL" id="KAG0712546.1"/>
    </source>
</evidence>
<dbReference type="OrthoDB" id="4664297at2759"/>
<protein>
    <submittedName>
        <fullName evidence="2">Uncharacterized protein</fullName>
    </submittedName>
</protein>
<evidence type="ECO:0000313" key="3">
    <source>
        <dbReference type="Proteomes" id="UP000770661"/>
    </source>
</evidence>
<feature type="region of interest" description="Disordered" evidence="1">
    <location>
        <begin position="374"/>
        <end position="395"/>
    </location>
</feature>
<keyword evidence="3" id="KW-1185">Reference proteome</keyword>
<dbReference type="SUPFAM" id="SSF53597">
    <property type="entry name" value="Dihydrofolate reductase-like"/>
    <property type="match status" value="1"/>
</dbReference>
<gene>
    <name evidence="2" type="ORF">GWK47_018255</name>
</gene>
<accession>A0A8J5CGN4</accession>
<organism evidence="2 3">
    <name type="scientific">Chionoecetes opilio</name>
    <name type="common">Atlantic snow crab</name>
    <name type="synonym">Cancer opilio</name>
    <dbReference type="NCBI Taxonomy" id="41210"/>
    <lineage>
        <taxon>Eukaryota</taxon>
        <taxon>Metazoa</taxon>
        <taxon>Ecdysozoa</taxon>
        <taxon>Arthropoda</taxon>
        <taxon>Crustacea</taxon>
        <taxon>Multicrustacea</taxon>
        <taxon>Malacostraca</taxon>
        <taxon>Eumalacostraca</taxon>
        <taxon>Eucarida</taxon>
        <taxon>Decapoda</taxon>
        <taxon>Pleocyemata</taxon>
        <taxon>Brachyura</taxon>
        <taxon>Eubrachyura</taxon>
        <taxon>Majoidea</taxon>
        <taxon>Majidae</taxon>
        <taxon>Chionoecetes</taxon>
    </lineage>
</organism>